<organism evidence="1 2">
    <name type="scientific">Tetranychus urticae</name>
    <name type="common">Two-spotted spider mite</name>
    <dbReference type="NCBI Taxonomy" id="32264"/>
    <lineage>
        <taxon>Eukaryota</taxon>
        <taxon>Metazoa</taxon>
        <taxon>Ecdysozoa</taxon>
        <taxon>Arthropoda</taxon>
        <taxon>Chelicerata</taxon>
        <taxon>Arachnida</taxon>
        <taxon>Acari</taxon>
        <taxon>Acariformes</taxon>
        <taxon>Trombidiformes</taxon>
        <taxon>Prostigmata</taxon>
        <taxon>Eleutherengona</taxon>
        <taxon>Raphignathae</taxon>
        <taxon>Tetranychoidea</taxon>
        <taxon>Tetranychidae</taxon>
        <taxon>Tetranychus</taxon>
    </lineage>
</organism>
<dbReference type="HOGENOM" id="CLU_2870442_0_0_1"/>
<accession>T1K1C6</accession>
<dbReference type="EMBL" id="CAEY01001351">
    <property type="status" value="NOT_ANNOTATED_CDS"/>
    <property type="molecule type" value="Genomic_DNA"/>
</dbReference>
<reference evidence="2" key="1">
    <citation type="submission" date="2011-08" db="EMBL/GenBank/DDBJ databases">
        <authorList>
            <person name="Rombauts S."/>
        </authorList>
    </citation>
    <scope>NUCLEOTIDE SEQUENCE</scope>
    <source>
        <strain evidence="2">London</strain>
    </source>
</reference>
<evidence type="ECO:0000313" key="2">
    <source>
        <dbReference type="Proteomes" id="UP000015104"/>
    </source>
</evidence>
<keyword evidence="2" id="KW-1185">Reference proteome</keyword>
<reference evidence="1" key="2">
    <citation type="submission" date="2015-06" db="UniProtKB">
        <authorList>
            <consortium name="EnsemblMetazoa"/>
        </authorList>
    </citation>
    <scope>IDENTIFICATION</scope>
</reference>
<evidence type="ECO:0000313" key="1">
    <source>
        <dbReference type="EnsemblMetazoa" id="tetur04g00910.1"/>
    </source>
</evidence>
<protein>
    <submittedName>
        <fullName evidence="1">Uncharacterized protein</fullName>
    </submittedName>
</protein>
<dbReference type="EnsemblMetazoa" id="tetur04g00910.1">
    <property type="protein sequence ID" value="tetur04g00910.1"/>
    <property type="gene ID" value="tetur04g00910"/>
</dbReference>
<name>T1K1C6_TETUR</name>
<dbReference type="Proteomes" id="UP000015104">
    <property type="component" value="Unassembled WGS sequence"/>
</dbReference>
<sequence length="64" mass="7516">MYICVLSFYGYIFLFRWLKIPLAFRVFISAVGYLHDHSWNVTKCFIERDEQTFISVLGASLDSS</sequence>
<dbReference type="AlphaFoldDB" id="T1K1C6"/>
<proteinExistence type="predicted"/>